<dbReference type="InterPro" id="IPR011059">
    <property type="entry name" value="Metal-dep_hydrolase_composite"/>
</dbReference>
<evidence type="ECO:0000313" key="5">
    <source>
        <dbReference type="Proteomes" id="UP000184462"/>
    </source>
</evidence>
<protein>
    <submittedName>
        <fullName evidence="4">Imidazolonepropionase</fullName>
    </submittedName>
</protein>
<reference evidence="4 5" key="1">
    <citation type="submission" date="2016-11" db="EMBL/GenBank/DDBJ databases">
        <authorList>
            <person name="Jaros S."/>
            <person name="Januszkiewicz K."/>
            <person name="Wedrychowicz H."/>
        </authorList>
    </citation>
    <scope>NUCLEOTIDE SEQUENCE [LARGE SCALE GENOMIC DNA]</scope>
    <source>
        <strain evidence="4 5">DSM 25661</strain>
    </source>
</reference>
<evidence type="ECO:0000313" key="4">
    <source>
        <dbReference type="EMBL" id="SHE76296.1"/>
    </source>
</evidence>
<dbReference type="Pfam" id="PF01979">
    <property type="entry name" value="Amidohydro_1"/>
    <property type="match status" value="2"/>
</dbReference>
<dbReference type="GO" id="GO:0016810">
    <property type="term" value="F:hydrolase activity, acting on carbon-nitrogen (but not peptide) bonds"/>
    <property type="evidence" value="ECO:0007669"/>
    <property type="project" value="InterPro"/>
</dbReference>
<dbReference type="RefSeq" id="WP_073193008.1">
    <property type="nucleotide sequence ID" value="NZ_FQTW01000005.1"/>
</dbReference>
<dbReference type="EMBL" id="FQTW01000005">
    <property type="protein sequence ID" value="SHE76296.1"/>
    <property type="molecule type" value="Genomic_DNA"/>
</dbReference>
<feature type="signal peptide" evidence="2">
    <location>
        <begin position="1"/>
        <end position="18"/>
    </location>
</feature>
<dbReference type="Gene3D" id="3.20.20.140">
    <property type="entry name" value="Metal-dependent hydrolases"/>
    <property type="match status" value="2"/>
</dbReference>
<evidence type="ECO:0000259" key="3">
    <source>
        <dbReference type="Pfam" id="PF01979"/>
    </source>
</evidence>
<dbReference type="CDD" id="cd01309">
    <property type="entry name" value="Met_dep_hydrolase_C"/>
    <property type="match status" value="1"/>
</dbReference>
<dbReference type="STRING" id="1155689.SAMN05444278_10582"/>
<dbReference type="SUPFAM" id="SSF51556">
    <property type="entry name" value="Metallo-dependent hydrolases"/>
    <property type="match status" value="1"/>
</dbReference>
<accession>A0A1M4W501</accession>
<feature type="domain" description="Amidohydrolase-related" evidence="3">
    <location>
        <begin position="317"/>
        <end position="401"/>
    </location>
</feature>
<dbReference type="OrthoDB" id="9802793at2"/>
<dbReference type="AlphaFoldDB" id="A0A1M4W501"/>
<dbReference type="InterPro" id="IPR006680">
    <property type="entry name" value="Amidohydro-rel"/>
</dbReference>
<name>A0A1M4W501_9FLAO</name>
<dbReference type="InterPro" id="IPR051781">
    <property type="entry name" value="Metallo-dep_Hydrolase"/>
</dbReference>
<gene>
    <name evidence="4" type="ORF">SAMN05444278_10582</name>
</gene>
<sequence length="998" mass="111689">MKHYLFMLVCCLGLSSFAQDYFPDSKGVKAKTSNYVAITNAIIHVSPSKTLENSSLLFKDGKVVSLGDSKFPENTVIISAKGKHIYPSFIELYSGFGIKDLPKAPRTSQPQYNPNRSGYYWNDHVRPDQSATAHFKFDKKKAEAMRKAGFGTVNTHVTDAFVRGTSALYTLKNGENVNENLLKSNSAQYFAFDKSQQSRQAYPSSIMGFTALLRQFYHDTEAYKNGLISEKDLAIEAFIKNENLPQIFEVSDYLNALRADKIGDQFGVQYTIIGSGDEYKRVQTIKETKARFVLPVDYPNAYDVEDSYLRDYLSLSDMKHWQQAPHNAMMLADNGVEIAFTTKDLKSPSTLHKNLAKSVKLGLDKATALAALTTVPAQILQVSNQLGTLDEGKIANFIITSNELFAKDTRILENWVQGHRFSYGDISQIDISGDYLLTFDNTEYDLSISPKGTSFKASLKNSTNTFKTKLSFENNWLNLIIPVEAQDEAQFHVLSAKIDKQTNQINGKAVLANGTESRFTATKKTSAESDSSKDKNDSKKDNQENSHDILPVTYPNMAYGLSTPNPESKRILFKNATIITGSQQGKLEGYDLLVQDGKIEKIGKDLKSRRAEVIDATGKFLTAGIIDEHSHIAASSVNEGGHNSSAEVKMEDAVNPDDISIYRSLAGGVTTIQLLHGSANPIGGRSAILKLKWGKPAEEMIYDNSPKFIKFALGENVKQSNWGGNSRFPQSRMGVEQVFIDYFTRAKEYGELKASGDTYRVDEELETLLEIINSERFISCHSYVQSEINMLMKVADQFDFNVNTFTHILEGYKVADKMKAHGAGGSTFSDWWAYKYEVNDAIPFNAAIMHEQGVTVAINSDDGEMIRRLNQEAAKSMKYGDVSAEDAWKFVTANPAKLLHIEDRVGTVEEGKDADLVLWNAHPLSIYAKPEKTMIEGVVYFDLEKDLAMRKQIKKERNILINQMMQAKNKGLKTQPIKKKEKEFLHCDSLDHLNHKHN</sequence>
<dbReference type="InterPro" id="IPR032466">
    <property type="entry name" value="Metal_Hydrolase"/>
</dbReference>
<keyword evidence="2" id="KW-0732">Signal</keyword>
<dbReference type="SUPFAM" id="SSF51338">
    <property type="entry name" value="Composite domain of metallo-dependent hydrolases"/>
    <property type="match status" value="2"/>
</dbReference>
<proteinExistence type="predicted"/>
<feature type="chain" id="PRO_5012861078" evidence="2">
    <location>
        <begin position="19"/>
        <end position="998"/>
    </location>
</feature>
<evidence type="ECO:0000256" key="1">
    <source>
        <dbReference type="SAM" id="MobiDB-lite"/>
    </source>
</evidence>
<dbReference type="Gene3D" id="2.30.40.10">
    <property type="entry name" value="Urease, subunit C, domain 1"/>
    <property type="match status" value="1"/>
</dbReference>
<feature type="compositionally biased region" description="Basic and acidic residues" evidence="1">
    <location>
        <begin position="525"/>
        <end position="547"/>
    </location>
</feature>
<dbReference type="Proteomes" id="UP000184462">
    <property type="component" value="Unassembled WGS sequence"/>
</dbReference>
<keyword evidence="5" id="KW-1185">Reference proteome</keyword>
<feature type="domain" description="Amidohydrolase-related" evidence="3">
    <location>
        <begin position="621"/>
        <end position="937"/>
    </location>
</feature>
<dbReference type="PANTHER" id="PTHR43135:SF3">
    <property type="entry name" value="ALPHA-D-RIBOSE 1-METHYLPHOSPHONATE 5-TRIPHOSPHATE DIPHOSPHATASE"/>
    <property type="match status" value="1"/>
</dbReference>
<dbReference type="PANTHER" id="PTHR43135">
    <property type="entry name" value="ALPHA-D-RIBOSE 1-METHYLPHOSPHONATE 5-TRIPHOSPHATE DIPHOSPHATASE"/>
    <property type="match status" value="1"/>
</dbReference>
<evidence type="ECO:0000256" key="2">
    <source>
        <dbReference type="SAM" id="SignalP"/>
    </source>
</evidence>
<organism evidence="4 5">
    <name type="scientific">Psychroflexus salarius</name>
    <dbReference type="NCBI Taxonomy" id="1155689"/>
    <lineage>
        <taxon>Bacteria</taxon>
        <taxon>Pseudomonadati</taxon>
        <taxon>Bacteroidota</taxon>
        <taxon>Flavobacteriia</taxon>
        <taxon>Flavobacteriales</taxon>
        <taxon>Flavobacteriaceae</taxon>
        <taxon>Psychroflexus</taxon>
    </lineage>
</organism>
<feature type="region of interest" description="Disordered" evidence="1">
    <location>
        <begin position="520"/>
        <end position="552"/>
    </location>
</feature>